<dbReference type="PANTHER" id="PTHR16266:SF17">
    <property type="entry name" value="BRWD3"/>
    <property type="match status" value="1"/>
</dbReference>
<dbReference type="GO" id="GO:0008360">
    <property type="term" value="P:regulation of cell shape"/>
    <property type="evidence" value="ECO:0007669"/>
    <property type="project" value="TreeGrafter"/>
</dbReference>
<feature type="compositionally biased region" description="Basic and acidic residues" evidence="4">
    <location>
        <begin position="581"/>
        <end position="590"/>
    </location>
</feature>
<protein>
    <submittedName>
        <fullName evidence="6">Bromodomain and WD repeat-containing protein 3</fullName>
    </submittedName>
</protein>
<dbReference type="SMART" id="SM00320">
    <property type="entry name" value="WD40"/>
    <property type="match status" value="8"/>
</dbReference>
<feature type="compositionally biased region" description="Acidic residues" evidence="4">
    <location>
        <begin position="800"/>
        <end position="809"/>
    </location>
</feature>
<keyword evidence="7" id="KW-1185">Reference proteome</keyword>
<feature type="compositionally biased region" description="Low complexity" evidence="4">
    <location>
        <begin position="639"/>
        <end position="650"/>
    </location>
</feature>
<dbReference type="Pfam" id="PF00400">
    <property type="entry name" value="WD40"/>
    <property type="match status" value="7"/>
</dbReference>
<sequence length="1127" mass="127401">MLCYSWQCYLNRHIRSDHLLHIVERVGTLLDKELKPSVPGVKSLLGAGSLSLLRTAEGSRLTKWSIAHHIVRQHGAPMFPPSNLAIPSVPHMLRAYQTCGVVRHHSIFPTSVFHKVGMHGRKLGHLSAVYCVLFDQSGRYIFTGADDGLVKIWSAYDMRLLATLRGHSAEITDMAVSFDNNHLASSSCDKIVRVWCLCSKAPAAVLQAHSAMITSVQFCPKPQGHIRYLVSTGNDGCVCFWHWNINTKEFGPKPIKFIERSRAGAQMLCSSFSPGGVFLATGSSDHVVRVYFLHATGIDKICELEAHADKVDSISYSNHLNRFVSGSNDGTARIWHYERQEWRATVLNMNAKLPSSGSSVNTSLSHENDLRVTMVSWNMDDTMVVTAASNLTIKIWNSNTGSLLRILEGHEDEIFVLETCPTDARIMLSAGHDGKMIIWDIYTGVRIKKFFNFIEGQGHGAVFDCKFSSDGHTLAATDSHGHLLLMGFGNNERCKKIPQQLFFHTDYRPLVRDANNYVLDEQTQQPPHLMPPPFLVDIDGNPYPSHVQRLVPGRENCAEANLIPQMAVNADGDHEVIGDRIQENRGGEHSESEDETPDRGDQRPERIAGISGPRPSIDAMIQQLQRQQDDQLRQGGAGPSSSGSNNIINNVGDHDYVLHSPPALASPPSMRANLQNRVGMRRSGEVEGVRQSLGNVAVRSTKKERDALKLHVTVKPLQADILKASEDRRAAYAEEELKSFWAERKKKLLSPLDTSTASVLVNKKRAQKQKAVTSHRNIEEDLPQNMETARNRLTTRALYDTEEEEEVGTDLDVWQSENSSDDYSDWVGDQGSSNLEPPKRRSQRKRKRRRLTSSEEEEGMDEDVELLEDEEEDMDDSDASTTEDSSDEDDEKSPEKKSPVVKRERSRRIAQRRMQKKPIKKENKRNKNLQRRPPLRPVDPNTSSGTRNAQVTTTELDERFRPPDWITTVIPRKAPFVPQMGDEVLYFRQGHEQYLNAVIKKDVYKVDVDKNQPWHKIPNLRAQELVKIVGIKWMIIPTRLCCLKLAFIDTATGKLTGKSFTIKYHDMPDVIDFLVLKHHYDISVERNWKPGCRFRSMIDDQWWLGTIKTQEPLDPDFPDSLYQCFNV</sequence>
<dbReference type="InterPro" id="IPR057451">
    <property type="entry name" value="BRWD/PHIP_AD"/>
</dbReference>
<feature type="compositionally biased region" description="Basic residues" evidence="4">
    <location>
        <begin position="840"/>
        <end position="851"/>
    </location>
</feature>
<dbReference type="PROSITE" id="PS00678">
    <property type="entry name" value="WD_REPEATS_1"/>
    <property type="match status" value="2"/>
</dbReference>
<feature type="compositionally biased region" description="Polar residues" evidence="4">
    <location>
        <begin position="940"/>
        <end position="954"/>
    </location>
</feature>
<dbReference type="InterPro" id="IPR019775">
    <property type="entry name" value="WD40_repeat_CS"/>
</dbReference>
<dbReference type="PROSITE" id="PS50294">
    <property type="entry name" value="WD_REPEATS_REGION"/>
    <property type="match status" value="4"/>
</dbReference>
<feature type="compositionally biased region" description="Basic and acidic residues" evidence="4">
    <location>
        <begin position="597"/>
        <end position="606"/>
    </location>
</feature>
<evidence type="ECO:0000313" key="6">
    <source>
        <dbReference type="EMBL" id="GFN80856.1"/>
    </source>
</evidence>
<dbReference type="PANTHER" id="PTHR16266">
    <property type="entry name" value="WD REPEAT DOMAIN 9"/>
    <property type="match status" value="1"/>
</dbReference>
<keyword evidence="2" id="KW-0677">Repeat</keyword>
<dbReference type="InterPro" id="IPR001680">
    <property type="entry name" value="WD40_rpt"/>
</dbReference>
<feature type="repeat" description="WD" evidence="3">
    <location>
        <begin position="304"/>
        <end position="345"/>
    </location>
</feature>
<organism evidence="6 7">
    <name type="scientific">Plakobranchus ocellatus</name>
    <dbReference type="NCBI Taxonomy" id="259542"/>
    <lineage>
        <taxon>Eukaryota</taxon>
        <taxon>Metazoa</taxon>
        <taxon>Spiralia</taxon>
        <taxon>Lophotrochozoa</taxon>
        <taxon>Mollusca</taxon>
        <taxon>Gastropoda</taxon>
        <taxon>Heterobranchia</taxon>
        <taxon>Euthyneura</taxon>
        <taxon>Panpulmonata</taxon>
        <taxon>Sacoglossa</taxon>
        <taxon>Placobranchoidea</taxon>
        <taxon>Plakobranchidae</taxon>
        <taxon>Plakobranchus</taxon>
    </lineage>
</organism>
<feature type="repeat" description="WD" evidence="3">
    <location>
        <begin position="206"/>
        <end position="241"/>
    </location>
</feature>
<evidence type="ECO:0000313" key="7">
    <source>
        <dbReference type="Proteomes" id="UP000735302"/>
    </source>
</evidence>
<feature type="repeat" description="WD" evidence="3">
    <location>
        <begin position="164"/>
        <end position="195"/>
    </location>
</feature>
<evidence type="ECO:0000256" key="1">
    <source>
        <dbReference type="ARBA" id="ARBA00022574"/>
    </source>
</evidence>
<dbReference type="CDD" id="cd00200">
    <property type="entry name" value="WD40"/>
    <property type="match status" value="1"/>
</dbReference>
<dbReference type="GO" id="GO:0006357">
    <property type="term" value="P:regulation of transcription by RNA polymerase II"/>
    <property type="evidence" value="ECO:0007669"/>
    <property type="project" value="TreeGrafter"/>
</dbReference>
<name>A0AAV3YFC6_9GAST</name>
<evidence type="ECO:0000256" key="3">
    <source>
        <dbReference type="PROSITE-ProRule" id="PRU00221"/>
    </source>
</evidence>
<feature type="region of interest" description="Disordered" evidence="4">
    <location>
        <begin position="581"/>
        <end position="652"/>
    </location>
</feature>
<dbReference type="InterPro" id="IPR052060">
    <property type="entry name" value="Bromo_WD_repeat"/>
</dbReference>
<dbReference type="Pfam" id="PF25313">
    <property type="entry name" value="BRWD_AD"/>
    <property type="match status" value="1"/>
</dbReference>
<proteinExistence type="predicted"/>
<feature type="non-terminal residue" evidence="6">
    <location>
        <position position="1127"/>
    </location>
</feature>
<dbReference type="AlphaFoldDB" id="A0AAV3YFC6"/>
<feature type="region of interest" description="Disordered" evidence="4">
    <location>
        <begin position="766"/>
        <end position="958"/>
    </location>
</feature>
<keyword evidence="1 3" id="KW-0853">WD repeat</keyword>
<feature type="repeat" description="WD" evidence="3">
    <location>
        <begin position="407"/>
        <end position="449"/>
    </location>
</feature>
<dbReference type="EMBL" id="BLXT01000847">
    <property type="protein sequence ID" value="GFN80856.1"/>
    <property type="molecule type" value="Genomic_DNA"/>
</dbReference>
<evidence type="ECO:0000256" key="4">
    <source>
        <dbReference type="SAM" id="MobiDB-lite"/>
    </source>
</evidence>
<comment type="caution">
    <text evidence="6">The sequence shown here is derived from an EMBL/GenBank/DDBJ whole genome shotgun (WGS) entry which is preliminary data.</text>
</comment>
<dbReference type="InterPro" id="IPR036322">
    <property type="entry name" value="WD40_repeat_dom_sf"/>
</dbReference>
<feature type="repeat" description="WD" evidence="3">
    <location>
        <begin position="365"/>
        <end position="406"/>
    </location>
</feature>
<dbReference type="PROSITE" id="PS50082">
    <property type="entry name" value="WD_REPEATS_2"/>
    <property type="match status" value="6"/>
</dbReference>
<gene>
    <name evidence="6" type="ORF">PoB_000736200</name>
</gene>
<feature type="compositionally biased region" description="Acidic residues" evidence="4">
    <location>
        <begin position="854"/>
        <end position="878"/>
    </location>
</feature>
<dbReference type="SUPFAM" id="SSF50978">
    <property type="entry name" value="WD40 repeat-like"/>
    <property type="match status" value="1"/>
</dbReference>
<feature type="domain" description="BRWD/PHIP ancillary-like" evidence="5">
    <location>
        <begin position="975"/>
        <end position="1127"/>
    </location>
</feature>
<dbReference type="GO" id="GO:0007010">
    <property type="term" value="P:cytoskeleton organization"/>
    <property type="evidence" value="ECO:0007669"/>
    <property type="project" value="TreeGrafter"/>
</dbReference>
<evidence type="ECO:0000256" key="2">
    <source>
        <dbReference type="ARBA" id="ARBA00022737"/>
    </source>
</evidence>
<feature type="compositionally biased region" description="Basic and acidic residues" evidence="4">
    <location>
        <begin position="893"/>
        <end position="903"/>
    </location>
</feature>
<evidence type="ECO:0000259" key="5">
    <source>
        <dbReference type="Pfam" id="PF25313"/>
    </source>
</evidence>
<feature type="repeat" description="WD" evidence="3">
    <location>
        <begin position="122"/>
        <end position="163"/>
    </location>
</feature>
<dbReference type="Gene3D" id="2.130.10.10">
    <property type="entry name" value="YVTN repeat-like/Quinoprotein amine dehydrogenase"/>
    <property type="match status" value="3"/>
</dbReference>
<dbReference type="InterPro" id="IPR015943">
    <property type="entry name" value="WD40/YVTN_repeat-like_dom_sf"/>
</dbReference>
<feature type="compositionally biased region" description="Basic residues" evidence="4">
    <location>
        <begin position="904"/>
        <end position="934"/>
    </location>
</feature>
<accession>A0AAV3YFC6</accession>
<dbReference type="Proteomes" id="UP000735302">
    <property type="component" value="Unassembled WGS sequence"/>
</dbReference>
<reference evidence="6 7" key="1">
    <citation type="journal article" date="2021" name="Elife">
        <title>Chloroplast acquisition without the gene transfer in kleptoplastic sea slugs, Plakobranchus ocellatus.</title>
        <authorList>
            <person name="Maeda T."/>
            <person name="Takahashi S."/>
            <person name="Yoshida T."/>
            <person name="Shimamura S."/>
            <person name="Takaki Y."/>
            <person name="Nagai Y."/>
            <person name="Toyoda A."/>
            <person name="Suzuki Y."/>
            <person name="Arimoto A."/>
            <person name="Ishii H."/>
            <person name="Satoh N."/>
            <person name="Nishiyama T."/>
            <person name="Hasebe M."/>
            <person name="Maruyama T."/>
            <person name="Minagawa J."/>
            <person name="Obokata J."/>
            <person name="Shigenobu S."/>
        </authorList>
    </citation>
    <scope>NUCLEOTIDE SEQUENCE [LARGE SCALE GENOMIC DNA]</scope>
</reference>
<dbReference type="GO" id="GO:0005634">
    <property type="term" value="C:nucleus"/>
    <property type="evidence" value="ECO:0007669"/>
    <property type="project" value="TreeGrafter"/>
</dbReference>
<feature type="compositionally biased region" description="Polar residues" evidence="4">
    <location>
        <begin position="785"/>
        <end position="794"/>
    </location>
</feature>